<dbReference type="Proteomes" id="UP000325313">
    <property type="component" value="Unassembled WGS sequence"/>
</dbReference>
<comment type="caution">
    <text evidence="2">The sequence shown here is derived from an EMBL/GenBank/DDBJ whole genome shotgun (WGS) entry which is preliminary data.</text>
</comment>
<protein>
    <submittedName>
        <fullName evidence="2">Uncharacterized protein</fullName>
    </submittedName>
</protein>
<evidence type="ECO:0000313" key="2">
    <source>
        <dbReference type="EMBL" id="KAA1070055.1"/>
    </source>
</evidence>
<gene>
    <name evidence="2" type="ORF">PGTUg99_006058</name>
</gene>
<organism evidence="2 3">
    <name type="scientific">Puccinia graminis f. sp. tritici</name>
    <dbReference type="NCBI Taxonomy" id="56615"/>
    <lineage>
        <taxon>Eukaryota</taxon>
        <taxon>Fungi</taxon>
        <taxon>Dikarya</taxon>
        <taxon>Basidiomycota</taxon>
        <taxon>Pucciniomycotina</taxon>
        <taxon>Pucciniomycetes</taxon>
        <taxon>Pucciniales</taxon>
        <taxon>Pucciniaceae</taxon>
        <taxon>Puccinia</taxon>
    </lineage>
</organism>
<dbReference type="AlphaFoldDB" id="A0A5B0LZW8"/>
<evidence type="ECO:0000256" key="1">
    <source>
        <dbReference type="SAM" id="SignalP"/>
    </source>
</evidence>
<name>A0A5B0LZW8_PUCGR</name>
<evidence type="ECO:0000313" key="3">
    <source>
        <dbReference type="Proteomes" id="UP000325313"/>
    </source>
</evidence>
<accession>A0A5B0LZW8</accession>
<feature type="chain" id="PRO_5022678281" evidence="1">
    <location>
        <begin position="25"/>
        <end position="241"/>
    </location>
</feature>
<feature type="signal peptide" evidence="1">
    <location>
        <begin position="1"/>
        <end position="24"/>
    </location>
</feature>
<proteinExistence type="predicted"/>
<reference evidence="2 3" key="1">
    <citation type="submission" date="2019-05" db="EMBL/GenBank/DDBJ databases">
        <title>Emergence of the Ug99 lineage of the wheat stem rust pathogen through somatic hybridization.</title>
        <authorList>
            <person name="Li F."/>
            <person name="Upadhyaya N.M."/>
            <person name="Sperschneider J."/>
            <person name="Matny O."/>
            <person name="Nguyen-Phuc H."/>
            <person name="Mago R."/>
            <person name="Raley C."/>
            <person name="Miller M.E."/>
            <person name="Silverstein K.A.T."/>
            <person name="Henningsen E."/>
            <person name="Hirsch C.D."/>
            <person name="Visser B."/>
            <person name="Pretorius Z.A."/>
            <person name="Steffenson B.J."/>
            <person name="Schwessinger B."/>
            <person name="Dodds P.N."/>
            <person name="Figueroa M."/>
        </authorList>
    </citation>
    <scope>NUCLEOTIDE SEQUENCE [LARGE SCALE GENOMIC DNA]</scope>
    <source>
        <strain evidence="2 3">Ug99</strain>
    </source>
</reference>
<dbReference type="EMBL" id="VDEP01000486">
    <property type="protein sequence ID" value="KAA1070055.1"/>
    <property type="molecule type" value="Genomic_DNA"/>
</dbReference>
<keyword evidence="1" id="KW-0732">Signal</keyword>
<sequence>MLPSTLLVVFGCLFVFLETASVQSRHFHSRDTQSSSDAIYRKLQARIVPVVSPSTTRVRAARAVQPVTKRHGKREANISLRISAALTEFLQIVDSEAAKIQASSSSSPETVASQAQEPLQNILKAAQQALANVKNCEYAPSPSGAYQTPPSSPCPLLLAIIRSLKKILSSLQAVMSASQAHTNLGEIMTQITGIVAQIISEVDSKLAGAIKDLAEMGRDVLDSIRFDGFGFGGILNVVRPL</sequence>